<dbReference type="Proteomes" id="UP000178656">
    <property type="component" value="Unassembled WGS sequence"/>
</dbReference>
<dbReference type="GO" id="GO:0030488">
    <property type="term" value="P:tRNA methylation"/>
    <property type="evidence" value="ECO:0007669"/>
    <property type="project" value="TreeGrafter"/>
</dbReference>
<proteinExistence type="predicted"/>
<name>A0A1F5T7U8_9BACT</name>
<dbReference type="EMBL" id="MFGM01000064">
    <property type="protein sequence ID" value="OGF35024.1"/>
    <property type="molecule type" value="Genomic_DNA"/>
</dbReference>
<accession>A0A1F5T7U8</accession>
<dbReference type="SUPFAM" id="SSF53335">
    <property type="entry name" value="S-adenosyl-L-methionine-dependent methyltransferases"/>
    <property type="match status" value="1"/>
</dbReference>
<dbReference type="InterPro" id="IPR029063">
    <property type="entry name" value="SAM-dependent_MTases_sf"/>
</dbReference>
<evidence type="ECO:0000313" key="2">
    <source>
        <dbReference type="EMBL" id="OGF35024.1"/>
    </source>
</evidence>
<comment type="caution">
    <text evidence="2">The sequence shown here is derived from an EMBL/GenBank/DDBJ whole genome shotgun (WGS) entry which is preliminary data.</text>
</comment>
<dbReference type="CDD" id="cd02440">
    <property type="entry name" value="AdoMet_MTases"/>
    <property type="match status" value="1"/>
</dbReference>
<feature type="domain" description="Ribosomal RNA large subunit methyltransferase K/L-like methyltransferase" evidence="1">
    <location>
        <begin position="179"/>
        <end position="332"/>
    </location>
</feature>
<dbReference type="Pfam" id="PF01170">
    <property type="entry name" value="UPF0020"/>
    <property type="match status" value="1"/>
</dbReference>
<gene>
    <name evidence="2" type="ORF">A2482_03850</name>
</gene>
<dbReference type="InterPro" id="IPR000241">
    <property type="entry name" value="RlmKL-like_Mtase"/>
</dbReference>
<reference evidence="2 3" key="1">
    <citation type="journal article" date="2016" name="Nat. Commun.">
        <title>Thousands of microbial genomes shed light on interconnected biogeochemical processes in an aquifer system.</title>
        <authorList>
            <person name="Anantharaman K."/>
            <person name="Brown C.T."/>
            <person name="Hug L.A."/>
            <person name="Sharon I."/>
            <person name="Castelle C.J."/>
            <person name="Probst A.J."/>
            <person name="Thomas B.C."/>
            <person name="Singh A."/>
            <person name="Wilkins M.J."/>
            <person name="Karaoz U."/>
            <person name="Brodie E.L."/>
            <person name="Williams K.H."/>
            <person name="Hubbard S.S."/>
            <person name="Banfield J.F."/>
        </authorList>
    </citation>
    <scope>NUCLEOTIDE SEQUENCE [LARGE SCALE GENOMIC DNA]</scope>
</reference>
<dbReference type="PANTHER" id="PTHR14911:SF13">
    <property type="entry name" value="TRNA (GUANINE(6)-N2)-METHYLTRANSFERASE THUMP3"/>
    <property type="match status" value="1"/>
</dbReference>
<dbReference type="PANTHER" id="PTHR14911">
    <property type="entry name" value="THUMP DOMAIN-CONTAINING"/>
    <property type="match status" value="1"/>
</dbReference>
<evidence type="ECO:0000313" key="3">
    <source>
        <dbReference type="Proteomes" id="UP000178656"/>
    </source>
</evidence>
<protein>
    <recommendedName>
        <fullName evidence="1">Ribosomal RNA large subunit methyltransferase K/L-like methyltransferase domain-containing protein</fullName>
    </recommendedName>
</protein>
<dbReference type="Gene3D" id="3.40.50.150">
    <property type="entry name" value="Vaccinia Virus protein VP39"/>
    <property type="match status" value="1"/>
</dbReference>
<dbReference type="AlphaFoldDB" id="A0A1F5T7U8"/>
<evidence type="ECO:0000259" key="1">
    <source>
        <dbReference type="Pfam" id="PF01170"/>
    </source>
</evidence>
<organism evidence="2 3">
    <name type="scientific">Candidatus Falkowbacteria bacterium RIFOXYC2_FULL_48_21</name>
    <dbReference type="NCBI Taxonomy" id="1798005"/>
    <lineage>
        <taxon>Bacteria</taxon>
        <taxon>Candidatus Falkowiibacteriota</taxon>
    </lineage>
</organism>
<dbReference type="GO" id="GO:0016423">
    <property type="term" value="F:tRNA (guanine) methyltransferase activity"/>
    <property type="evidence" value="ECO:0007669"/>
    <property type="project" value="TreeGrafter"/>
</dbReference>
<sequence length="377" mass="41707">MKYFFILGNQPDLARAEIEAVLRRMKITGQVTAVESTFLFLETETELSATELIATLGGTIKIGQVLGGVDVLNAESISRFLPTSDKKIIFGISNYNLFFNIQKIGLELKHLIKNEGGAARFVTSKEYPLSSVIVQKEILNKGMEIVIMKTGGALYVGQTLAVQPFELFSKLDFGRPNRDAKSGMLPPKVAQIMINLAEQPLDATILDPFCGSGTVLQQAVFLGYKKVLGSDSSARAVEDTRVNMNWLAEKFNVPFDLDVKQVDVQALPRMIDSHSIAAIVTEPYLGPALRGGETSSFLERTTSELATLYRQALRAMNAALKPQGVIIIIVPELCSKYQSHTLPMDEILPTDLTVTGHWQYSRPEQKVVRHIYKIIKT</sequence>